<protein>
    <submittedName>
        <fullName evidence="3">Anti-sigma factor</fullName>
    </submittedName>
</protein>
<sequence>MVDQGKEAALPARVTRSGTASHHTPHADSNAQDSSTDPLSPPSAKPTARGGLSDHTRTRLAAQLRTMYDTITQQPVPDRFAELIAKLDSGDREST</sequence>
<organism evidence="3 4">
    <name type="scientific">Methylobacterium mesophilicum SR1.6/6</name>
    <dbReference type="NCBI Taxonomy" id="908290"/>
    <lineage>
        <taxon>Bacteria</taxon>
        <taxon>Pseudomonadati</taxon>
        <taxon>Pseudomonadota</taxon>
        <taxon>Alphaproteobacteria</taxon>
        <taxon>Hyphomicrobiales</taxon>
        <taxon>Methylobacteriaceae</taxon>
        <taxon>Methylobacterium</taxon>
    </lineage>
</organism>
<feature type="compositionally biased region" description="Polar residues" evidence="1">
    <location>
        <begin position="16"/>
        <end position="38"/>
    </location>
</feature>
<evidence type="ECO:0000313" key="3">
    <source>
        <dbReference type="EMBL" id="QGY06004.1"/>
    </source>
</evidence>
<feature type="region of interest" description="Disordered" evidence="1">
    <location>
        <begin position="1"/>
        <end position="58"/>
    </location>
</feature>
<name>A0A6B9G270_9HYPH</name>
<accession>A0A6B9G270</accession>
<dbReference type="OrthoDB" id="8454456at2"/>
<evidence type="ECO:0000259" key="2">
    <source>
        <dbReference type="Pfam" id="PF18557"/>
    </source>
</evidence>
<reference evidence="3 4" key="1">
    <citation type="journal article" date="2012" name="Genet. Mol. Biol.">
        <title>Analysis of 16S rRNA and mxaF genes revealing insights into Methylobacterium niche-specific plant association.</title>
        <authorList>
            <person name="Dourado M.N."/>
            <person name="Andreote F.D."/>
            <person name="Dini-Andreote F."/>
            <person name="Conti R."/>
            <person name="Araujo J.M."/>
            <person name="Araujo W.L."/>
        </authorList>
    </citation>
    <scope>NUCLEOTIDE SEQUENCE [LARGE SCALE GENOMIC DNA]</scope>
    <source>
        <strain evidence="3 4">SR1.6/6</strain>
    </source>
</reference>
<reference evidence="3 4" key="2">
    <citation type="journal article" date="2013" name="Genome Announc.">
        <title>Draft Genome Sequence of Methylobacterium mesophilicum Strain SR1.6/6, Isolated from Citrus sinensis.</title>
        <authorList>
            <person name="Marinho Almeida D."/>
            <person name="Dini-Andreote F."/>
            <person name="Camargo Neves A.A."/>
            <person name="Juca Ramos R.T."/>
            <person name="Andreote F.D."/>
            <person name="Carneiro A.R."/>
            <person name="Oliveira de Souza Lima A."/>
            <person name="Caracciolo Gomes de Sa P.H."/>
            <person name="Ribeiro Barbosa M.S."/>
            <person name="Araujo W.L."/>
            <person name="Silva A."/>
        </authorList>
    </citation>
    <scope>NUCLEOTIDE SEQUENCE [LARGE SCALE GENOMIC DNA]</scope>
    <source>
        <strain evidence="3 4">SR1.6/6</strain>
    </source>
</reference>
<dbReference type="InterPro" id="IPR041649">
    <property type="entry name" value="NepR"/>
</dbReference>
<dbReference type="Pfam" id="PF18557">
    <property type="entry name" value="NepR"/>
    <property type="match status" value="1"/>
</dbReference>
<feature type="domain" description="Anti-sigma factor NepR" evidence="2">
    <location>
        <begin position="58"/>
        <end position="90"/>
    </location>
</feature>
<proteinExistence type="predicted"/>
<dbReference type="KEGG" id="mmes:MMSR116_03750"/>
<dbReference type="EMBL" id="CP043538">
    <property type="protein sequence ID" value="QGY06004.1"/>
    <property type="molecule type" value="Genomic_DNA"/>
</dbReference>
<dbReference type="AlphaFoldDB" id="A0A6B9G270"/>
<evidence type="ECO:0000313" key="4">
    <source>
        <dbReference type="Proteomes" id="UP000012488"/>
    </source>
</evidence>
<dbReference type="Proteomes" id="UP000012488">
    <property type="component" value="Chromosome"/>
</dbReference>
<gene>
    <name evidence="3" type="ORF">MMSR116_03750</name>
</gene>
<evidence type="ECO:0000256" key="1">
    <source>
        <dbReference type="SAM" id="MobiDB-lite"/>
    </source>
</evidence>